<evidence type="ECO:0000313" key="2">
    <source>
        <dbReference type="Proteomes" id="UP001732700"/>
    </source>
</evidence>
<reference evidence="1" key="2">
    <citation type="submission" date="2025-09" db="UniProtKB">
        <authorList>
            <consortium name="EnsemblPlants"/>
        </authorList>
    </citation>
    <scope>IDENTIFICATION</scope>
</reference>
<dbReference type="EnsemblPlants" id="AVESA.00010b.r2.4AG0584580.1">
    <property type="protein sequence ID" value="AVESA.00010b.r2.4AG0584580.1.CDS"/>
    <property type="gene ID" value="AVESA.00010b.r2.4AG0584580"/>
</dbReference>
<organism evidence="1 2">
    <name type="scientific">Avena sativa</name>
    <name type="common">Oat</name>
    <dbReference type="NCBI Taxonomy" id="4498"/>
    <lineage>
        <taxon>Eukaryota</taxon>
        <taxon>Viridiplantae</taxon>
        <taxon>Streptophyta</taxon>
        <taxon>Embryophyta</taxon>
        <taxon>Tracheophyta</taxon>
        <taxon>Spermatophyta</taxon>
        <taxon>Magnoliopsida</taxon>
        <taxon>Liliopsida</taxon>
        <taxon>Poales</taxon>
        <taxon>Poaceae</taxon>
        <taxon>BOP clade</taxon>
        <taxon>Pooideae</taxon>
        <taxon>Poodae</taxon>
        <taxon>Poeae</taxon>
        <taxon>Poeae Chloroplast Group 1 (Aveneae type)</taxon>
        <taxon>Aveninae</taxon>
        <taxon>Avena</taxon>
    </lineage>
</organism>
<name>A0ACD5W7F8_AVESA</name>
<proteinExistence type="predicted"/>
<keyword evidence="2" id="KW-1185">Reference proteome</keyword>
<dbReference type="Proteomes" id="UP001732700">
    <property type="component" value="Chromosome 4A"/>
</dbReference>
<accession>A0ACD5W7F8</accession>
<protein>
    <submittedName>
        <fullName evidence="1">Uncharacterized protein</fullName>
    </submittedName>
</protein>
<reference evidence="1" key="1">
    <citation type="submission" date="2021-05" db="EMBL/GenBank/DDBJ databases">
        <authorList>
            <person name="Scholz U."/>
            <person name="Mascher M."/>
            <person name="Fiebig A."/>
        </authorList>
    </citation>
    <scope>NUCLEOTIDE SEQUENCE [LARGE SCALE GENOMIC DNA]</scope>
</reference>
<sequence length="423" mass="45969">MDFSSDEEWTVLDAKNPADSSDDDHGVCSLPSDCSDLDIDVSDHDYTDSDEEISSGADEDDEMADEEDPYEVDEDEPLSAARLSRPLSGMFHHTPWDSVAYAAFDPLRAAASAKRLIPDPAFAVFPENVAILASARGLVCLRGAKSGLYYVANPATFRRVRLPVHQRDHRLDADPAVVITFEDDDASASRKSAATGDIAHYHVVVAFQVDDGVWAVESFSSRTWEWTIGGDICAPETVIATSGVGALGRAFWRTTIGHILCVTPETGCVDLIPAPHEVATRPHWEIGEMEGNFAVACADHEFREVAVLYMVPASATDIQWAWAGQFDGHKAGCHAGMTLLRSQGAAEVVVWDSVPELVIAMDFDGRQTRSIGPLVGGNYYTDFIPYVGSESEIYSEEVGAVFMTVDAVTFRVPQAAVKEEAED</sequence>
<evidence type="ECO:0000313" key="1">
    <source>
        <dbReference type="EnsemblPlants" id="AVESA.00010b.r2.4AG0584580.1.CDS"/>
    </source>
</evidence>